<name>A0A0F9LAZ5_9ZZZZ</name>
<dbReference type="EMBL" id="LAZR01012858">
    <property type="protein sequence ID" value="KKM24750.1"/>
    <property type="molecule type" value="Genomic_DNA"/>
</dbReference>
<dbReference type="AlphaFoldDB" id="A0A0F9LAZ5"/>
<proteinExistence type="predicted"/>
<sequence>MYTVIMLTKEEARAALLTAFAEKYPERADVLSDPETIVEIQQDDEKGAWVYAEIRWET</sequence>
<comment type="caution">
    <text evidence="1">The sequence shown here is derived from an EMBL/GenBank/DDBJ whole genome shotgun (WGS) entry which is preliminary data.</text>
</comment>
<gene>
    <name evidence="1" type="ORF">LCGC14_1601970</name>
</gene>
<accession>A0A0F9LAZ5</accession>
<evidence type="ECO:0000313" key="1">
    <source>
        <dbReference type="EMBL" id="KKM24750.1"/>
    </source>
</evidence>
<organism evidence="1">
    <name type="scientific">marine sediment metagenome</name>
    <dbReference type="NCBI Taxonomy" id="412755"/>
    <lineage>
        <taxon>unclassified sequences</taxon>
        <taxon>metagenomes</taxon>
        <taxon>ecological metagenomes</taxon>
    </lineage>
</organism>
<protein>
    <submittedName>
        <fullName evidence="1">Uncharacterized protein</fullName>
    </submittedName>
</protein>
<reference evidence="1" key="1">
    <citation type="journal article" date="2015" name="Nature">
        <title>Complex archaea that bridge the gap between prokaryotes and eukaryotes.</title>
        <authorList>
            <person name="Spang A."/>
            <person name="Saw J.H."/>
            <person name="Jorgensen S.L."/>
            <person name="Zaremba-Niedzwiedzka K."/>
            <person name="Martijn J."/>
            <person name="Lind A.E."/>
            <person name="van Eijk R."/>
            <person name="Schleper C."/>
            <person name="Guy L."/>
            <person name="Ettema T.J."/>
        </authorList>
    </citation>
    <scope>NUCLEOTIDE SEQUENCE</scope>
</reference>